<comment type="similarity">
    <text evidence="1">Belongs to the TTI2 family.</text>
</comment>
<dbReference type="EMBL" id="JADGJH010000019">
    <property type="protein sequence ID" value="KAJ3142037.1"/>
    <property type="molecule type" value="Genomic_DNA"/>
</dbReference>
<dbReference type="PANTHER" id="PTHR32226">
    <property type="entry name" value="TELO2-INTERACTING PROTEIN 2"/>
    <property type="match status" value="1"/>
</dbReference>
<dbReference type="InterPro" id="IPR018870">
    <property type="entry name" value="Tti2"/>
</dbReference>
<dbReference type="Proteomes" id="UP001211907">
    <property type="component" value="Unassembled WGS sequence"/>
</dbReference>
<dbReference type="GO" id="GO:0110078">
    <property type="term" value="C:TTT Hsp90 cochaperone complex"/>
    <property type="evidence" value="ECO:0007669"/>
    <property type="project" value="InterPro"/>
</dbReference>
<dbReference type="GO" id="GO:0005634">
    <property type="term" value="C:nucleus"/>
    <property type="evidence" value="ECO:0007669"/>
    <property type="project" value="TreeGrafter"/>
</dbReference>
<name>A0AAD5TCE6_9FUNG</name>
<evidence type="ECO:0000256" key="1">
    <source>
        <dbReference type="ARBA" id="ARBA00034736"/>
    </source>
</evidence>
<reference evidence="2" key="1">
    <citation type="submission" date="2020-05" db="EMBL/GenBank/DDBJ databases">
        <title>Phylogenomic resolution of chytrid fungi.</title>
        <authorList>
            <person name="Stajich J.E."/>
            <person name="Amses K."/>
            <person name="Simmons R."/>
            <person name="Seto K."/>
            <person name="Myers J."/>
            <person name="Bonds A."/>
            <person name="Quandt C.A."/>
            <person name="Barry K."/>
            <person name="Liu P."/>
            <person name="Grigoriev I."/>
            <person name="Longcore J.E."/>
            <person name="James T.Y."/>
        </authorList>
    </citation>
    <scope>NUCLEOTIDE SEQUENCE</scope>
    <source>
        <strain evidence="2">JEL0513</strain>
    </source>
</reference>
<dbReference type="Pfam" id="PF10521">
    <property type="entry name" value="Tti2"/>
    <property type="match status" value="1"/>
</dbReference>
<accession>A0AAD5TCE6</accession>
<proteinExistence type="inferred from homology"/>
<dbReference type="GO" id="GO:0005829">
    <property type="term" value="C:cytosol"/>
    <property type="evidence" value="ECO:0007669"/>
    <property type="project" value="TreeGrafter"/>
</dbReference>
<organism evidence="2 3">
    <name type="scientific">Physocladia obscura</name>
    <dbReference type="NCBI Taxonomy" id="109957"/>
    <lineage>
        <taxon>Eukaryota</taxon>
        <taxon>Fungi</taxon>
        <taxon>Fungi incertae sedis</taxon>
        <taxon>Chytridiomycota</taxon>
        <taxon>Chytridiomycota incertae sedis</taxon>
        <taxon>Chytridiomycetes</taxon>
        <taxon>Chytridiales</taxon>
        <taxon>Chytriomycetaceae</taxon>
        <taxon>Physocladia</taxon>
    </lineage>
</organism>
<evidence type="ECO:0000313" key="2">
    <source>
        <dbReference type="EMBL" id="KAJ3142037.1"/>
    </source>
</evidence>
<keyword evidence="3" id="KW-1185">Reference proteome</keyword>
<dbReference type="SUPFAM" id="SSF48371">
    <property type="entry name" value="ARM repeat"/>
    <property type="match status" value="1"/>
</dbReference>
<comment type="caution">
    <text evidence="2">The sequence shown here is derived from an EMBL/GenBank/DDBJ whole genome shotgun (WGS) entry which is preliminary data.</text>
</comment>
<protein>
    <submittedName>
        <fullName evidence="2">Uncharacterized protein</fullName>
    </submittedName>
</protein>
<dbReference type="InterPro" id="IPR016024">
    <property type="entry name" value="ARM-type_fold"/>
</dbReference>
<dbReference type="PANTHER" id="PTHR32226:SF2">
    <property type="entry name" value="TELO2-INTERACTING PROTEIN 2"/>
    <property type="match status" value="1"/>
</dbReference>
<gene>
    <name evidence="2" type="ORF">HK100_003555</name>
</gene>
<evidence type="ECO:0000313" key="3">
    <source>
        <dbReference type="Proteomes" id="UP001211907"/>
    </source>
</evidence>
<dbReference type="AlphaFoldDB" id="A0AAD5TCE6"/>
<sequence>MMEEDRQDLAGPGNTLPTRAKIAIPHLLSPAQLLVDFVPSFCAAANISNPTTTTAITTLASVVSSIEMAPTAPTQATLAHSTLSIAARPSIELTPSACTRLNEAFLRLAALLAVPSIFAITQHSNLDSVLVSRFRIEAASLFSLLAILVDIVNQAHILHYLDNNTISLLLARCAAFLSDATTQEGLEKWSTSNSVAAASDLLNSLVATMYRSEQQYRQQSGTFPSTDHNRLILRHAKRILTNHIKPYFEQQHAAKKRADPAQRKVPGKQPKLPAAMRFMGHDEQPWKSESVECVAVFEWILMQIDNNDKTSHSNDNSVISNSGSISSNSGDMLLQGLVIPTVLVLMDDYDPKYKTLGIKLLRTRVLGGTDKTIDAADGGGLFLAQSIRQTGLEEVFFKTLRDCLTFHSQPLVLREAFLTIVHLVKTLHVQYSEDAFLKLAVIMEDGIVRGLKLSIGGKLDVIRSLVELTSEILELHTQDSKTQILACTALTAILRTCWPRASVYSGTVLKACATVWMNLDRDDVVEARDLRLKDLKESELRKNLRNSLQNVINVLWEICGDDLMPDVRMLVKLDPSFKKLTKPHR</sequence>